<dbReference type="Pfam" id="PF00550">
    <property type="entry name" value="PP-binding"/>
    <property type="match status" value="1"/>
</dbReference>
<dbReference type="Pfam" id="PF00501">
    <property type="entry name" value="AMP-binding"/>
    <property type="match status" value="2"/>
</dbReference>
<dbReference type="GO" id="GO:0016705">
    <property type="term" value="F:oxidoreductase activity, acting on paired donors, with incorporation or reduction of molecular oxygen"/>
    <property type="evidence" value="ECO:0007669"/>
    <property type="project" value="InterPro"/>
</dbReference>
<feature type="compositionally biased region" description="Low complexity" evidence="3">
    <location>
        <begin position="1520"/>
        <end position="1530"/>
    </location>
</feature>
<dbReference type="InterPro" id="IPR036477">
    <property type="entry name" value="Formyl_transf_N_sf"/>
</dbReference>
<dbReference type="PANTHER" id="PTHR45527:SF1">
    <property type="entry name" value="FATTY ACID SYNTHASE"/>
    <property type="match status" value="1"/>
</dbReference>
<dbReference type="CDD" id="cd08700">
    <property type="entry name" value="FMT_C_OzmH_like"/>
    <property type="match status" value="1"/>
</dbReference>
<name>A0A4R3J3R6_9RHOB</name>
<keyword evidence="5" id="KW-0560">Oxidoreductase</keyword>
<feature type="domain" description="Carrier" evidence="4">
    <location>
        <begin position="1440"/>
        <end position="1516"/>
    </location>
</feature>
<evidence type="ECO:0000256" key="1">
    <source>
        <dbReference type="ARBA" id="ARBA00022450"/>
    </source>
</evidence>
<dbReference type="GO" id="GO:0031177">
    <property type="term" value="F:phosphopantetheine binding"/>
    <property type="evidence" value="ECO:0007669"/>
    <property type="project" value="InterPro"/>
</dbReference>
<dbReference type="OrthoDB" id="9803968at2"/>
<dbReference type="CDD" id="cd05930">
    <property type="entry name" value="A_NRPS"/>
    <property type="match status" value="1"/>
</dbReference>
<dbReference type="GO" id="GO:0005737">
    <property type="term" value="C:cytoplasm"/>
    <property type="evidence" value="ECO:0007669"/>
    <property type="project" value="TreeGrafter"/>
</dbReference>
<dbReference type="Gene3D" id="3.40.50.12230">
    <property type="match status" value="1"/>
</dbReference>
<dbReference type="InterPro" id="IPR000873">
    <property type="entry name" value="AMP-dep_synth/lig_dom"/>
</dbReference>
<keyword evidence="5" id="KW-0503">Monooxygenase</keyword>
<dbReference type="NCBIfam" id="TIGR04020">
    <property type="entry name" value="seco_metab_LLM"/>
    <property type="match status" value="1"/>
</dbReference>
<keyword evidence="2" id="KW-0597">Phosphoprotein</keyword>
<dbReference type="Gene3D" id="1.10.1200.10">
    <property type="entry name" value="ACP-like"/>
    <property type="match status" value="1"/>
</dbReference>
<protein>
    <submittedName>
        <fullName evidence="5">Natural product biosynthesis luciferase-like monooxygenase protein</fullName>
    </submittedName>
</protein>
<evidence type="ECO:0000313" key="6">
    <source>
        <dbReference type="Proteomes" id="UP000295696"/>
    </source>
</evidence>
<keyword evidence="6" id="KW-1185">Reference proteome</keyword>
<dbReference type="Gene3D" id="3.40.50.12780">
    <property type="entry name" value="N-terminal domain of ligase-like"/>
    <property type="match status" value="1"/>
</dbReference>
<dbReference type="FunFam" id="2.30.38.10:FF:000001">
    <property type="entry name" value="Non-ribosomal peptide synthetase PvdI"/>
    <property type="match status" value="1"/>
</dbReference>
<dbReference type="SUPFAM" id="SSF51679">
    <property type="entry name" value="Bacterial luciferase-like"/>
    <property type="match status" value="1"/>
</dbReference>
<evidence type="ECO:0000259" key="4">
    <source>
        <dbReference type="PROSITE" id="PS50075"/>
    </source>
</evidence>
<dbReference type="GO" id="GO:0004497">
    <property type="term" value="F:monooxygenase activity"/>
    <property type="evidence" value="ECO:0007669"/>
    <property type="project" value="UniProtKB-KW"/>
</dbReference>
<dbReference type="PANTHER" id="PTHR45527">
    <property type="entry name" value="NONRIBOSOMAL PEPTIDE SYNTHETASE"/>
    <property type="match status" value="1"/>
</dbReference>
<dbReference type="Pfam" id="PF02911">
    <property type="entry name" value="Formyl_trans_C"/>
    <property type="match status" value="1"/>
</dbReference>
<evidence type="ECO:0000256" key="2">
    <source>
        <dbReference type="ARBA" id="ARBA00022553"/>
    </source>
</evidence>
<dbReference type="InterPro" id="IPR020806">
    <property type="entry name" value="PKS_PP-bd"/>
</dbReference>
<comment type="caution">
    <text evidence="5">The sequence shown here is derived from an EMBL/GenBank/DDBJ whole genome shotgun (WGS) entry which is preliminary data.</text>
</comment>
<gene>
    <name evidence="5" type="ORF">EDD52_11846</name>
</gene>
<dbReference type="InterPro" id="IPR036661">
    <property type="entry name" value="Luciferase-like_sf"/>
</dbReference>
<dbReference type="InterPro" id="IPR005793">
    <property type="entry name" value="Formyl_trans_C"/>
</dbReference>
<dbReference type="FunFam" id="3.30.300.30:FF:000010">
    <property type="entry name" value="Enterobactin synthetase component F"/>
    <property type="match status" value="1"/>
</dbReference>
<dbReference type="Pfam" id="PF13193">
    <property type="entry name" value="AMP-binding_C"/>
    <property type="match status" value="1"/>
</dbReference>
<dbReference type="InterPro" id="IPR036736">
    <property type="entry name" value="ACP-like_sf"/>
</dbReference>
<dbReference type="SUPFAM" id="SSF50486">
    <property type="entry name" value="FMT C-terminal domain-like"/>
    <property type="match status" value="1"/>
</dbReference>
<dbReference type="EMBL" id="SLZU01000018">
    <property type="protein sequence ID" value="TCS59835.1"/>
    <property type="molecule type" value="Genomic_DNA"/>
</dbReference>
<accession>A0A4R3J3R6</accession>
<dbReference type="GO" id="GO:0044550">
    <property type="term" value="P:secondary metabolite biosynthetic process"/>
    <property type="evidence" value="ECO:0007669"/>
    <property type="project" value="TreeGrafter"/>
</dbReference>
<dbReference type="InterPro" id="IPR011034">
    <property type="entry name" value="Formyl_transferase-like_C_sf"/>
</dbReference>
<dbReference type="InterPro" id="IPR045851">
    <property type="entry name" value="AMP-bd_C_sf"/>
</dbReference>
<dbReference type="InterPro" id="IPR009081">
    <property type="entry name" value="PP-bd_ACP"/>
</dbReference>
<dbReference type="InterPro" id="IPR024011">
    <property type="entry name" value="Biosynth_lucif-like_mOase_dom"/>
</dbReference>
<feature type="compositionally biased region" description="Polar residues" evidence="3">
    <location>
        <begin position="1531"/>
        <end position="1544"/>
    </location>
</feature>
<evidence type="ECO:0000313" key="5">
    <source>
        <dbReference type="EMBL" id="TCS59835.1"/>
    </source>
</evidence>
<feature type="region of interest" description="Disordered" evidence="3">
    <location>
        <begin position="1402"/>
        <end position="1441"/>
    </location>
</feature>
<dbReference type="Gene3D" id="3.30.559.30">
    <property type="entry name" value="Nonribosomal peptide synthetase, condensation domain"/>
    <property type="match status" value="1"/>
</dbReference>
<dbReference type="FunFam" id="3.40.50.980:FF:000001">
    <property type="entry name" value="Non-ribosomal peptide synthetase"/>
    <property type="match status" value="1"/>
</dbReference>
<dbReference type="PROSITE" id="PS50075">
    <property type="entry name" value="CARRIER"/>
    <property type="match status" value="1"/>
</dbReference>
<dbReference type="Gene3D" id="3.30.300.30">
    <property type="match status" value="1"/>
</dbReference>
<dbReference type="SUPFAM" id="SSF53328">
    <property type="entry name" value="Formyltransferase"/>
    <property type="match status" value="1"/>
</dbReference>
<sequence>MSHFSSVIIGNESLVIQCGEILLENGHDVRAVVTRNADVRAWAEGRDLTVVAAGPGLADRLAGQEFDWLLSIANLDIIPQAVLAMPKRGAVNFHDGPLPAYAGLNAPVWAALAGEAEHGISWHMIEGGVDEGDVIATARFPVSDADTALTLNTKCYAAAIDSFPTVVAELEKPDPARQAQDLSQRSYFARDDRPDAAARLDFTRPAADLARMIRALDHGDYWNPLSIAKFEAGGQVWLAHEAHVATGSSGAAPGAVLAADADLLSVATGAGDLVLTRITDCNGTPAAPQNITRVGAILPALPAQTAATLTEALAPLAAKDPAWRKAMEAVVPLDLPLLQPADGPHQPIARPVALPEGLSPDKVCAAFALLGARLSGAGRVDLALHAPVPQGPAAAYIADWLPLRAEQSDSFSAMAAALTAAMEEARARGPFAADLIARLPGAEPPALPALGLSEDPEAGLVAQTALTFAIGSGAAMLFADKSRISDAALDLYAARLTHLLAHLGDNDDPAALPILPDAERQQVVVDWNATDKPYDAGLCVHQAFEAQAARSPQAEALAFEGKSLSYAELDAAANRMAHQLVAMGVKPGSIVGLHLPRSAELVIAAFAIMKAGGAYLPMDPAYPAERTALYIEDSRAAVIVTNAELAATLPQSAAQILDIATDMSAQPETAPDSGVTGADLAYMIYTSGSTGRPKGVMVEHRNVANFFAGMDDRIDHKPGGVWLAVTSLSFDISVLEIFWTLARGFKLVLSGDESRALVAGDAPSGAGLGGMEFSLYYWGNDDGVGRDKYRSLLEGAKFADENGFCAVWTPERHFHAFGGPYPNPSVTGAAVAGLTKNIGVRAGSCVAPLHHTARIAEEWAVIDNLTNGRAGLAIASGWQPDDFVLRPENTPPENKPAMFRQIADLRKLWAGEPVEFPRKDGQMHAVITQPRPISKTPDLWVTTAGNPETWKEAGRNGCHVLTHLLGQSVEEVGEKIKLYHEALREAGHDPARFKVTLMLHSFLADTRDEAREIAREPMKDYLRSAAGLIKQYAWAFPAFKKPKGVDNAFQLDLGSLTEEELEGILDFAFERYFNDSGLFGTVEDALARVAQVKSFGVTEIACLIDYGIDVDTILTGLKPLAEVVRIANEGAGPAEDDYSIAAQIVRHGVTHMQCTPSMARMLVMNEEASDALAHVKHLMVGGEALPGALVGELGGLTRAHIENMYGPTETTIWSTTQTAAADAGVVGIGTPIANTQVYVLDDALQPLPIGVAGELFIGGDGVTRGYWERPDLTADRFIPDPFSDREGARLYRTGDLMRWRMNGTLDFLGRTDFQVKLRGYRIELGEIESVIDTLDGIRQSVVVAREDQPGVQQLVAYLLTDNPVEEAKLKSALADHLPAHMIPARFVAIDAFPLTPNKKVDRKALPAPKAPTRAAAPRPTPQPAIAPAANGATPSTGEGRSTEEITAEIAAVWGATLGVGDISARDNFFDLGGHSLLAVQAHREIRTRLGVTKLSITDIFRFPVLGDLAEAVQGKLGGSAAPARPATPAAQTSSGPTGSATPATGNARADAMARRREMRARRSRQTE</sequence>
<dbReference type="Proteomes" id="UP000295696">
    <property type="component" value="Unassembled WGS sequence"/>
</dbReference>
<organism evidence="5 6">
    <name type="scientific">Primorskyibacter sedentarius</name>
    <dbReference type="NCBI Taxonomy" id="745311"/>
    <lineage>
        <taxon>Bacteria</taxon>
        <taxon>Pseudomonadati</taxon>
        <taxon>Pseudomonadota</taxon>
        <taxon>Alphaproteobacteria</taxon>
        <taxon>Rhodobacterales</taxon>
        <taxon>Roseobacteraceae</taxon>
        <taxon>Primorskyibacter</taxon>
    </lineage>
</organism>
<dbReference type="Gene3D" id="3.20.20.30">
    <property type="entry name" value="Luciferase-like domain"/>
    <property type="match status" value="1"/>
</dbReference>
<dbReference type="Gene3D" id="3.40.50.980">
    <property type="match status" value="2"/>
</dbReference>
<dbReference type="InterPro" id="IPR020845">
    <property type="entry name" value="AMP-binding_CS"/>
</dbReference>
<keyword evidence="1" id="KW-0596">Phosphopantetheine</keyword>
<dbReference type="PROSITE" id="PS00455">
    <property type="entry name" value="AMP_BINDING"/>
    <property type="match status" value="1"/>
</dbReference>
<dbReference type="InterPro" id="IPR002376">
    <property type="entry name" value="Formyl_transf_N"/>
</dbReference>
<feature type="compositionally biased region" description="Basic residues" evidence="3">
    <location>
        <begin position="1556"/>
        <end position="1567"/>
    </location>
</feature>
<feature type="compositionally biased region" description="Low complexity" evidence="3">
    <location>
        <begin position="1405"/>
        <end position="1417"/>
    </location>
</feature>
<dbReference type="RefSeq" id="WP_132247774.1">
    <property type="nucleotide sequence ID" value="NZ_SLZU01000018.1"/>
</dbReference>
<dbReference type="GO" id="GO:0043041">
    <property type="term" value="P:amino acid activation for nonribosomal peptide biosynthetic process"/>
    <property type="evidence" value="ECO:0007669"/>
    <property type="project" value="TreeGrafter"/>
</dbReference>
<evidence type="ECO:0000256" key="3">
    <source>
        <dbReference type="SAM" id="MobiDB-lite"/>
    </source>
</evidence>
<dbReference type="SUPFAM" id="SSF47336">
    <property type="entry name" value="ACP-like"/>
    <property type="match status" value="1"/>
</dbReference>
<dbReference type="SUPFAM" id="SSF56801">
    <property type="entry name" value="Acetyl-CoA synthetase-like"/>
    <property type="match status" value="2"/>
</dbReference>
<reference evidence="5 6" key="1">
    <citation type="submission" date="2019-03" db="EMBL/GenBank/DDBJ databases">
        <title>Genomic Encyclopedia of Type Strains, Phase IV (KMG-IV): sequencing the most valuable type-strain genomes for metagenomic binning, comparative biology and taxonomic classification.</title>
        <authorList>
            <person name="Goeker M."/>
        </authorList>
    </citation>
    <scope>NUCLEOTIDE SEQUENCE [LARGE SCALE GENOMIC DNA]</scope>
    <source>
        <strain evidence="5 6">DSM 104836</strain>
    </source>
</reference>
<dbReference type="InterPro" id="IPR042099">
    <property type="entry name" value="ANL_N_sf"/>
</dbReference>
<feature type="region of interest" description="Disordered" evidence="3">
    <location>
        <begin position="1518"/>
        <end position="1567"/>
    </location>
</feature>
<dbReference type="InterPro" id="IPR025110">
    <property type="entry name" value="AMP-bd_C"/>
</dbReference>
<dbReference type="InterPro" id="IPR011251">
    <property type="entry name" value="Luciferase-like_dom"/>
</dbReference>
<dbReference type="Pfam" id="PF00551">
    <property type="entry name" value="Formyl_trans_N"/>
    <property type="match status" value="1"/>
</dbReference>
<dbReference type="Pfam" id="PF00296">
    <property type="entry name" value="Bac_luciferase"/>
    <property type="match status" value="1"/>
</dbReference>
<dbReference type="SMART" id="SM00823">
    <property type="entry name" value="PKS_PP"/>
    <property type="match status" value="1"/>
</dbReference>
<proteinExistence type="predicted"/>